<reference evidence="2" key="1">
    <citation type="submission" date="2018-05" db="EMBL/GenBank/DDBJ databases">
        <title>Genome Sequencing of selected type strains of the family Eggerthellaceae.</title>
        <authorList>
            <person name="Danylec N."/>
            <person name="Stoll D.A."/>
            <person name="Doetsch A."/>
            <person name="Huch M."/>
        </authorList>
    </citation>
    <scope>NUCLEOTIDE SEQUENCE [LARGE SCALE GENOMIC DNA]</scope>
    <source>
        <strain evidence="2">DSM 16106</strain>
    </source>
</reference>
<proteinExistence type="predicted"/>
<evidence type="ECO:0000313" key="2">
    <source>
        <dbReference type="Proteomes" id="UP000278632"/>
    </source>
</evidence>
<accession>A0A3N0AWF4</accession>
<dbReference type="RefSeq" id="WP_123192965.1">
    <property type="nucleotide sequence ID" value="NZ_QICD01000033.1"/>
</dbReference>
<keyword evidence="2" id="KW-1185">Reference proteome</keyword>
<sequence>MAGIETLIATKDTGDRTLYCFLAGRLRLEPEYAPFGYDRIQLYLNVRTENDANADAASTIIADVTLTQGDSSDDHVRIIDFVTRKEDLGCGTFVLEVLCLIADYYGCRGIMGELFEDDLTRNKEKTFAFFGKRGFEVLCQEDNKVHPYRVQTTTYRDRLPEGIVLSLTGLES</sequence>
<organism evidence="1 2">
    <name type="scientific">Paraeggerthella hongkongensis</name>
    <dbReference type="NCBI Taxonomy" id="230658"/>
    <lineage>
        <taxon>Bacteria</taxon>
        <taxon>Bacillati</taxon>
        <taxon>Actinomycetota</taxon>
        <taxon>Coriobacteriia</taxon>
        <taxon>Eggerthellales</taxon>
        <taxon>Eggerthellaceae</taxon>
        <taxon>Paraeggerthella</taxon>
    </lineage>
</organism>
<dbReference type="Proteomes" id="UP000278632">
    <property type="component" value="Unassembled WGS sequence"/>
</dbReference>
<evidence type="ECO:0000313" key="1">
    <source>
        <dbReference type="EMBL" id="RNL39201.1"/>
    </source>
</evidence>
<gene>
    <name evidence="1" type="ORF">DMP08_11195</name>
</gene>
<comment type="caution">
    <text evidence="1">The sequence shown here is derived from an EMBL/GenBank/DDBJ whole genome shotgun (WGS) entry which is preliminary data.</text>
</comment>
<dbReference type="OrthoDB" id="3175136at2"/>
<dbReference type="EMBL" id="QICD01000033">
    <property type="protein sequence ID" value="RNL39201.1"/>
    <property type="molecule type" value="Genomic_DNA"/>
</dbReference>
<evidence type="ECO:0008006" key="3">
    <source>
        <dbReference type="Google" id="ProtNLM"/>
    </source>
</evidence>
<protein>
    <recommendedName>
        <fullName evidence="3">N-acetyltransferase domain-containing protein</fullName>
    </recommendedName>
</protein>
<dbReference type="AlphaFoldDB" id="A0A3N0AWF4"/>
<name>A0A3N0AWF4_9ACTN</name>